<keyword evidence="4" id="KW-0735">Signal-anchor</keyword>
<keyword evidence="11" id="KW-1185">Reference proteome</keyword>
<dbReference type="AlphaFoldDB" id="A0AAW6TWA0"/>
<proteinExistence type="predicted"/>
<evidence type="ECO:0000256" key="1">
    <source>
        <dbReference type="ARBA" id="ARBA00004323"/>
    </source>
</evidence>
<feature type="region of interest" description="Disordered" evidence="8">
    <location>
        <begin position="347"/>
        <end position="368"/>
    </location>
</feature>
<evidence type="ECO:0000256" key="2">
    <source>
        <dbReference type="ARBA" id="ARBA00022692"/>
    </source>
</evidence>
<feature type="signal peptide" evidence="9">
    <location>
        <begin position="1"/>
        <end position="34"/>
    </location>
</feature>
<comment type="subcellular location">
    <subcellularLocation>
        <location evidence="1">Golgi apparatus membrane</location>
        <topology evidence="1">Single-pass type II membrane protein</topology>
    </subcellularLocation>
</comment>
<evidence type="ECO:0000256" key="7">
    <source>
        <dbReference type="ARBA" id="ARBA00023136"/>
    </source>
</evidence>
<keyword evidence="9" id="KW-0732">Signal</keyword>
<dbReference type="Gene3D" id="3.20.20.80">
    <property type="entry name" value="Glycosidases"/>
    <property type="match status" value="1"/>
</dbReference>
<dbReference type="PANTHER" id="PTHR13572">
    <property type="entry name" value="ENDO-ALPHA-1,2-MANNOSIDASE"/>
    <property type="match status" value="1"/>
</dbReference>
<keyword evidence="5" id="KW-1133">Transmembrane helix</keyword>
<protein>
    <submittedName>
        <fullName evidence="10">Uncharacterized protein</fullName>
    </submittedName>
</protein>
<keyword evidence="6" id="KW-0333">Golgi apparatus</keyword>
<keyword evidence="3" id="KW-0378">Hydrolase</keyword>
<keyword evidence="2" id="KW-0812">Transmembrane</keyword>
<dbReference type="RefSeq" id="WP_349244320.1">
    <property type="nucleotide sequence ID" value="NZ_JASCXX010000007.1"/>
</dbReference>
<comment type="caution">
    <text evidence="10">The sequence shown here is derived from an EMBL/GenBank/DDBJ whole genome shotgun (WGS) entry which is preliminary data.</text>
</comment>
<keyword evidence="7" id="KW-0472">Membrane</keyword>
<evidence type="ECO:0000256" key="6">
    <source>
        <dbReference type="ARBA" id="ARBA00023034"/>
    </source>
</evidence>
<organism evidence="10 11">
    <name type="scientific">Anaerobaca lacustris</name>
    <dbReference type="NCBI Taxonomy" id="3044600"/>
    <lineage>
        <taxon>Bacteria</taxon>
        <taxon>Pseudomonadati</taxon>
        <taxon>Planctomycetota</taxon>
        <taxon>Phycisphaerae</taxon>
        <taxon>Sedimentisphaerales</taxon>
        <taxon>Anaerobacaceae</taxon>
        <taxon>Anaerobaca</taxon>
    </lineage>
</organism>
<evidence type="ECO:0000256" key="4">
    <source>
        <dbReference type="ARBA" id="ARBA00022968"/>
    </source>
</evidence>
<reference evidence="10" key="1">
    <citation type="submission" date="2023-05" db="EMBL/GenBank/DDBJ databases">
        <title>Anaerotaeda fermentans gen. nov., sp. nov., a novel anaerobic planctomycete of the new family within the order Sedimentisphaerales isolated from Taman Peninsula, Russia.</title>
        <authorList>
            <person name="Khomyakova M.A."/>
            <person name="Merkel A.Y."/>
            <person name="Slobodkin A.I."/>
        </authorList>
    </citation>
    <scope>NUCLEOTIDE SEQUENCE</scope>
    <source>
        <strain evidence="10">M17dextr</strain>
    </source>
</reference>
<feature type="chain" id="PRO_5043689524" evidence="9">
    <location>
        <begin position="35"/>
        <end position="388"/>
    </location>
</feature>
<evidence type="ECO:0000256" key="5">
    <source>
        <dbReference type="ARBA" id="ARBA00022989"/>
    </source>
</evidence>
<dbReference type="Pfam" id="PF16317">
    <property type="entry name" value="Glyco_hydro_99"/>
    <property type="match status" value="1"/>
</dbReference>
<dbReference type="GO" id="GO:0004559">
    <property type="term" value="F:alpha-mannosidase activity"/>
    <property type="evidence" value="ECO:0007669"/>
    <property type="project" value="TreeGrafter"/>
</dbReference>
<evidence type="ECO:0000313" key="10">
    <source>
        <dbReference type="EMBL" id="MDI6448910.1"/>
    </source>
</evidence>
<accession>A0AAW6TWA0</accession>
<evidence type="ECO:0000256" key="8">
    <source>
        <dbReference type="SAM" id="MobiDB-lite"/>
    </source>
</evidence>
<evidence type="ECO:0000313" key="11">
    <source>
        <dbReference type="Proteomes" id="UP001431776"/>
    </source>
</evidence>
<dbReference type="InterPro" id="IPR026071">
    <property type="entry name" value="Glyco_Hydrolase_99"/>
</dbReference>
<dbReference type="Proteomes" id="UP001431776">
    <property type="component" value="Unassembled WGS sequence"/>
</dbReference>
<name>A0AAW6TWA0_9BACT</name>
<gene>
    <name evidence="10" type="ORF">QJ522_07615</name>
</gene>
<dbReference type="EMBL" id="JASCXX010000007">
    <property type="protein sequence ID" value="MDI6448910.1"/>
    <property type="molecule type" value="Genomic_DNA"/>
</dbReference>
<dbReference type="PANTHER" id="PTHR13572:SF4">
    <property type="entry name" value="RE57134P"/>
    <property type="match status" value="1"/>
</dbReference>
<sequence length="388" mass="43151">MGARVESRLSRRTAGWQVVVLAFAALVCAAPALANEASSVNAKPMVGVYYYPWYRAQGQRGASNWRQAMRQRLVPPQAPKLGRYDSSDPDVVGDHIAQSVRGGIAFWASSWWRPGDYTDTTLRDVILKHPDAGKLKYAILYESTGRLGTFARPDYSRWIDDLTYLQKTYFDHPHYLHIDGKPVIFVYLTREYFRNKGHEALREMREKFPNLYLVGDDVFGAGYRAEWARNFDAVTAYDVYGQSVGPHGGTRAALGLLATNYAAAKAAANSVGVAFMPTIAPGYNDTAVRKGHPGRARYFSDVEDSKEGDIFRAMIADVGLPNLDPKCGRIMMVTSFNEWYEDTQIEATAGTQPVSSKDDSDSGTAFTGGQQYVDYGPLYLDILREATQ</sequence>
<evidence type="ECO:0000256" key="9">
    <source>
        <dbReference type="SAM" id="SignalP"/>
    </source>
</evidence>
<evidence type="ECO:0000256" key="3">
    <source>
        <dbReference type="ARBA" id="ARBA00022801"/>
    </source>
</evidence>